<dbReference type="CDD" id="cd05387">
    <property type="entry name" value="BY-kinase"/>
    <property type="match status" value="1"/>
</dbReference>
<keyword evidence="6" id="KW-0997">Cell inner membrane</keyword>
<evidence type="ECO:0000256" key="6">
    <source>
        <dbReference type="ARBA" id="ARBA00022519"/>
    </source>
</evidence>
<evidence type="ECO:0000256" key="13">
    <source>
        <dbReference type="ARBA" id="ARBA00023136"/>
    </source>
</evidence>
<evidence type="ECO:0000259" key="19">
    <source>
        <dbReference type="Pfam" id="PF13614"/>
    </source>
</evidence>
<feature type="coiled-coil region" evidence="16">
    <location>
        <begin position="243"/>
        <end position="384"/>
    </location>
</feature>
<feature type="transmembrane region" description="Helical" evidence="17">
    <location>
        <begin position="408"/>
        <end position="429"/>
    </location>
</feature>
<evidence type="ECO:0000256" key="15">
    <source>
        <dbReference type="ARBA" id="ARBA00051245"/>
    </source>
</evidence>
<dbReference type="InterPro" id="IPR025669">
    <property type="entry name" value="AAA_dom"/>
</dbReference>
<dbReference type="InterPro" id="IPR003856">
    <property type="entry name" value="LPS_length_determ_N"/>
</dbReference>
<comment type="subcellular location">
    <subcellularLocation>
        <location evidence="1">Cell inner membrane</location>
        <topology evidence="1">Multi-pass membrane protein</topology>
    </subcellularLocation>
</comment>
<dbReference type="Gene3D" id="3.40.50.300">
    <property type="entry name" value="P-loop containing nucleotide triphosphate hydrolases"/>
    <property type="match status" value="1"/>
</dbReference>
<comment type="similarity">
    <text evidence="3">Belongs to the etk/wzc family.</text>
</comment>
<proteinExistence type="inferred from homology"/>
<feature type="transmembrane region" description="Helical" evidence="17">
    <location>
        <begin position="20"/>
        <end position="37"/>
    </location>
</feature>
<sequence>MKEYNLEKIILIIKEKKKVIITIFLLSLIIALLFTFLTKPEYESRATILVEGDKLNSDLFFSSPLSFAKQKSLLYNYSEILKSHNLMQTVLEELKKTEAKNYFKNIEDLQKKVTIKIIKETDILNIKAKSEKPEAAEILCEVYAKTFENFVAKITKEDVQKIKEFTYNQLKEIEKELQAKEREITEFKKKNRIADLDQGTKELFQNIINIKTLYDEVLAQYHEKQEELFSLKNTFNENQRHFYNQLIQEKSSLINEMQKTYQNLEIEKTHLLLSGYEENNEKMKKIEEKQNEIREKLLSLTPASFIEPLEFLKTLEGQAIFKEIELNALKAKLTKLSQLLSQYERELAKLPEKERTYLKLSRDLEILQKIYSLLREKHEEAKINEAGRISGITLIEAKTPAKKIKPSLSFNIITALFLGLAFAFVTVFLSDYFNNTIKSITDVEKLNVGVLTTIPNLNKKEKTNGNGVTKFIIPFSDEEKTSAESYRILRTSLLWSFFNENKKVVLITSANPEEGKTTVACNLAYILAQGGIKTLLIDLDLRKPRLHSIFSINRKPGFTDLILNNLKPGSNGHIPKTNFPNLDLLPAGSLIPSPADFLEKKFVEEWLNKFREEYSAIIIDSPPALIAADVPILTKKVDGVLLVCGFLKTDLNQLEETIKILNEKEKKVIGCVLNFYEPLKKYHNYYYYHYKYRKEK</sequence>
<keyword evidence="8 17" id="KW-0812">Transmembrane</keyword>
<dbReference type="Pfam" id="PF02706">
    <property type="entry name" value="Wzz"/>
    <property type="match status" value="1"/>
</dbReference>
<keyword evidence="7 21" id="KW-0808">Transferase</keyword>
<name>A0A7V3ZWF2_UNCW3</name>
<evidence type="ECO:0000256" key="8">
    <source>
        <dbReference type="ARBA" id="ARBA00022692"/>
    </source>
</evidence>
<dbReference type="NCBIfam" id="TIGR01007">
    <property type="entry name" value="eps_fam"/>
    <property type="match status" value="1"/>
</dbReference>
<keyword evidence="11" id="KW-0067">ATP-binding</keyword>
<comment type="similarity">
    <text evidence="2">Belongs to the CpsD/CapB family.</text>
</comment>
<feature type="domain" description="Tyrosine-protein kinase G-rich" evidence="20">
    <location>
        <begin position="354"/>
        <end position="429"/>
    </location>
</feature>
<dbReference type="Pfam" id="PF13807">
    <property type="entry name" value="GNVR"/>
    <property type="match status" value="1"/>
</dbReference>
<evidence type="ECO:0000256" key="1">
    <source>
        <dbReference type="ARBA" id="ARBA00004429"/>
    </source>
</evidence>
<dbReference type="InterPro" id="IPR032807">
    <property type="entry name" value="GNVR"/>
</dbReference>
<dbReference type="GO" id="GO:0004715">
    <property type="term" value="F:non-membrane spanning protein tyrosine kinase activity"/>
    <property type="evidence" value="ECO:0007669"/>
    <property type="project" value="UniProtKB-EC"/>
</dbReference>
<evidence type="ECO:0000256" key="14">
    <source>
        <dbReference type="ARBA" id="ARBA00023137"/>
    </source>
</evidence>
<evidence type="ECO:0000256" key="17">
    <source>
        <dbReference type="SAM" id="Phobius"/>
    </source>
</evidence>
<evidence type="ECO:0000256" key="12">
    <source>
        <dbReference type="ARBA" id="ARBA00022989"/>
    </source>
</evidence>
<keyword evidence="14" id="KW-0829">Tyrosine-protein kinase</keyword>
<evidence type="ECO:0000256" key="16">
    <source>
        <dbReference type="SAM" id="Coils"/>
    </source>
</evidence>
<evidence type="ECO:0000256" key="5">
    <source>
        <dbReference type="ARBA" id="ARBA00022475"/>
    </source>
</evidence>
<keyword evidence="5" id="KW-1003">Cell membrane</keyword>
<dbReference type="GO" id="GO:0005524">
    <property type="term" value="F:ATP binding"/>
    <property type="evidence" value="ECO:0007669"/>
    <property type="project" value="UniProtKB-KW"/>
</dbReference>
<dbReference type="AlphaFoldDB" id="A0A7V3ZWF2"/>
<evidence type="ECO:0000313" key="21">
    <source>
        <dbReference type="EMBL" id="HGK64180.1"/>
    </source>
</evidence>
<comment type="caution">
    <text evidence="21">The sequence shown here is derived from an EMBL/GenBank/DDBJ whole genome shotgun (WGS) entry which is preliminary data.</text>
</comment>
<dbReference type="InterPro" id="IPR005702">
    <property type="entry name" value="Wzc-like_C"/>
</dbReference>
<dbReference type="PANTHER" id="PTHR32309">
    <property type="entry name" value="TYROSINE-PROTEIN KINASE"/>
    <property type="match status" value="1"/>
</dbReference>
<evidence type="ECO:0000256" key="4">
    <source>
        <dbReference type="ARBA" id="ARBA00011903"/>
    </source>
</evidence>
<keyword evidence="9" id="KW-0547">Nucleotide-binding</keyword>
<organism evidence="21">
    <name type="scientific">candidate division WOR-3 bacterium</name>
    <dbReference type="NCBI Taxonomy" id="2052148"/>
    <lineage>
        <taxon>Bacteria</taxon>
        <taxon>Bacteria division WOR-3</taxon>
    </lineage>
</organism>
<feature type="domain" description="AAA" evidence="19">
    <location>
        <begin position="515"/>
        <end position="664"/>
    </location>
</feature>
<comment type="catalytic activity">
    <reaction evidence="15">
        <text>L-tyrosyl-[protein] + ATP = O-phospho-L-tyrosyl-[protein] + ADP + H(+)</text>
        <dbReference type="Rhea" id="RHEA:10596"/>
        <dbReference type="Rhea" id="RHEA-COMP:10136"/>
        <dbReference type="Rhea" id="RHEA-COMP:20101"/>
        <dbReference type="ChEBI" id="CHEBI:15378"/>
        <dbReference type="ChEBI" id="CHEBI:30616"/>
        <dbReference type="ChEBI" id="CHEBI:46858"/>
        <dbReference type="ChEBI" id="CHEBI:61978"/>
        <dbReference type="ChEBI" id="CHEBI:456216"/>
        <dbReference type="EC" id="2.7.10.2"/>
    </reaction>
</comment>
<reference evidence="21" key="1">
    <citation type="journal article" date="2020" name="mSystems">
        <title>Genome- and Community-Level Interaction Insights into Carbon Utilization and Element Cycling Functions of Hydrothermarchaeota in Hydrothermal Sediment.</title>
        <authorList>
            <person name="Zhou Z."/>
            <person name="Liu Y."/>
            <person name="Xu W."/>
            <person name="Pan J."/>
            <person name="Luo Z.H."/>
            <person name="Li M."/>
        </authorList>
    </citation>
    <scope>NUCLEOTIDE SEQUENCE [LARGE SCALE GENOMIC DNA]</scope>
    <source>
        <strain evidence="21">SpSt-697</strain>
    </source>
</reference>
<protein>
    <recommendedName>
        <fullName evidence="4">non-specific protein-tyrosine kinase</fullName>
        <ecNumber evidence="4">2.7.10.2</ecNumber>
    </recommendedName>
</protein>
<dbReference type="InterPro" id="IPR027417">
    <property type="entry name" value="P-loop_NTPase"/>
</dbReference>
<evidence type="ECO:0000256" key="9">
    <source>
        <dbReference type="ARBA" id="ARBA00022741"/>
    </source>
</evidence>
<dbReference type="GO" id="GO:0005886">
    <property type="term" value="C:plasma membrane"/>
    <property type="evidence" value="ECO:0007669"/>
    <property type="project" value="UniProtKB-SubCell"/>
</dbReference>
<keyword evidence="16" id="KW-0175">Coiled coil</keyword>
<dbReference type="PANTHER" id="PTHR32309:SF13">
    <property type="entry name" value="FERRIC ENTEROBACTIN TRANSPORT PROTEIN FEPE"/>
    <property type="match status" value="1"/>
</dbReference>
<evidence type="ECO:0000259" key="20">
    <source>
        <dbReference type="Pfam" id="PF13807"/>
    </source>
</evidence>
<dbReference type="Pfam" id="PF13614">
    <property type="entry name" value="AAA_31"/>
    <property type="match status" value="1"/>
</dbReference>
<evidence type="ECO:0000259" key="18">
    <source>
        <dbReference type="Pfam" id="PF02706"/>
    </source>
</evidence>
<evidence type="ECO:0000256" key="10">
    <source>
        <dbReference type="ARBA" id="ARBA00022777"/>
    </source>
</evidence>
<dbReference type="InterPro" id="IPR050445">
    <property type="entry name" value="Bact_polysacc_biosynth/exp"/>
</dbReference>
<evidence type="ECO:0000256" key="7">
    <source>
        <dbReference type="ARBA" id="ARBA00022679"/>
    </source>
</evidence>
<keyword evidence="13 17" id="KW-0472">Membrane</keyword>
<dbReference type="EC" id="2.7.10.2" evidence="4"/>
<evidence type="ECO:0000256" key="11">
    <source>
        <dbReference type="ARBA" id="ARBA00022840"/>
    </source>
</evidence>
<evidence type="ECO:0000256" key="2">
    <source>
        <dbReference type="ARBA" id="ARBA00007316"/>
    </source>
</evidence>
<evidence type="ECO:0000256" key="3">
    <source>
        <dbReference type="ARBA" id="ARBA00008883"/>
    </source>
</evidence>
<feature type="coiled-coil region" evidence="16">
    <location>
        <begin position="156"/>
        <end position="190"/>
    </location>
</feature>
<dbReference type="SUPFAM" id="SSF52540">
    <property type="entry name" value="P-loop containing nucleoside triphosphate hydrolases"/>
    <property type="match status" value="1"/>
</dbReference>
<accession>A0A7V3ZWF2</accession>
<keyword evidence="10 21" id="KW-0418">Kinase</keyword>
<feature type="domain" description="Polysaccharide chain length determinant N-terminal" evidence="18">
    <location>
        <begin position="3"/>
        <end position="94"/>
    </location>
</feature>
<gene>
    <name evidence="21" type="ORF">ENU74_06295</name>
</gene>
<keyword evidence="12 17" id="KW-1133">Transmembrane helix</keyword>
<dbReference type="EMBL" id="DTDR01000151">
    <property type="protein sequence ID" value="HGK64180.1"/>
    <property type="molecule type" value="Genomic_DNA"/>
</dbReference>